<dbReference type="OrthoDB" id="303614at2759"/>
<evidence type="ECO:0000313" key="17">
    <source>
        <dbReference type="EMBL" id="CAG7733996.1"/>
    </source>
</evidence>
<dbReference type="GO" id="GO:0004733">
    <property type="term" value="F:pyridoxamine phosphate oxidase activity"/>
    <property type="evidence" value="ECO:0007669"/>
    <property type="project" value="UniProtKB-EC"/>
</dbReference>
<evidence type="ECO:0000256" key="9">
    <source>
        <dbReference type="ARBA" id="ARBA00022643"/>
    </source>
</evidence>
<dbReference type="PANTHER" id="PTHR10851">
    <property type="entry name" value="PYRIDOXINE-5-PHOSPHATE OXIDASE"/>
    <property type="match status" value="1"/>
</dbReference>
<dbReference type="GO" id="GO:0008615">
    <property type="term" value="P:pyridoxine biosynthetic process"/>
    <property type="evidence" value="ECO:0007669"/>
    <property type="project" value="UniProtKB-KW"/>
</dbReference>
<keyword evidence="11" id="KW-0664">Pyridoxine biosynthesis</keyword>
<organism evidence="17 18">
    <name type="scientific">Allacma fusca</name>
    <dbReference type="NCBI Taxonomy" id="39272"/>
    <lineage>
        <taxon>Eukaryota</taxon>
        <taxon>Metazoa</taxon>
        <taxon>Ecdysozoa</taxon>
        <taxon>Arthropoda</taxon>
        <taxon>Hexapoda</taxon>
        <taxon>Collembola</taxon>
        <taxon>Symphypleona</taxon>
        <taxon>Sminthuridae</taxon>
        <taxon>Allacma</taxon>
    </lineage>
</organism>
<keyword evidence="18" id="KW-1185">Reference proteome</keyword>
<dbReference type="GO" id="GO:0010181">
    <property type="term" value="F:FMN binding"/>
    <property type="evidence" value="ECO:0007669"/>
    <property type="project" value="InterPro"/>
</dbReference>
<protein>
    <recommendedName>
        <fullName evidence="14">Pyridoxine-5'-phosphate oxidase</fullName>
        <ecNumber evidence="7">1.4.3.5</ecNumber>
    </recommendedName>
    <alternativeName>
        <fullName evidence="15">Pyridoxamine-phosphate oxidase</fullName>
    </alternativeName>
</protein>
<evidence type="ECO:0000259" key="16">
    <source>
        <dbReference type="Pfam" id="PF01243"/>
    </source>
</evidence>
<dbReference type="NCBIfam" id="NF004231">
    <property type="entry name" value="PRK05679.1"/>
    <property type="match status" value="1"/>
</dbReference>
<dbReference type="EC" id="1.4.3.5" evidence="7"/>
<dbReference type="Proteomes" id="UP000708208">
    <property type="component" value="Unassembled WGS sequence"/>
</dbReference>
<evidence type="ECO:0000313" key="18">
    <source>
        <dbReference type="Proteomes" id="UP000708208"/>
    </source>
</evidence>
<comment type="pathway">
    <text evidence="4">Cofactor metabolism; pyridoxal 5'-phosphate salvage; pyridoxal 5'-phosphate from pyridoxine 5'-phosphate: step 1/1.</text>
</comment>
<evidence type="ECO:0000256" key="11">
    <source>
        <dbReference type="ARBA" id="ARBA00023096"/>
    </source>
</evidence>
<keyword evidence="9" id="KW-0288">FMN</keyword>
<reference evidence="17" key="1">
    <citation type="submission" date="2021-06" db="EMBL/GenBank/DDBJ databases">
        <authorList>
            <person name="Hodson N. C."/>
            <person name="Mongue J. A."/>
            <person name="Jaron S. K."/>
        </authorList>
    </citation>
    <scope>NUCLEOTIDE SEQUENCE</scope>
</reference>
<dbReference type="Pfam" id="PF01243">
    <property type="entry name" value="PNPOx_N"/>
    <property type="match status" value="1"/>
</dbReference>
<comment type="catalytic activity">
    <reaction evidence="12">
        <text>pyridoxamine 5'-phosphate + O2 + H2O = pyridoxal 5'-phosphate + H2O2 + NH4(+)</text>
        <dbReference type="Rhea" id="RHEA:15817"/>
        <dbReference type="ChEBI" id="CHEBI:15377"/>
        <dbReference type="ChEBI" id="CHEBI:15379"/>
        <dbReference type="ChEBI" id="CHEBI:16240"/>
        <dbReference type="ChEBI" id="CHEBI:28938"/>
        <dbReference type="ChEBI" id="CHEBI:58451"/>
        <dbReference type="ChEBI" id="CHEBI:597326"/>
        <dbReference type="EC" id="1.4.3.5"/>
    </reaction>
    <physiologicalReaction direction="left-to-right" evidence="12">
        <dbReference type="Rhea" id="RHEA:15818"/>
    </physiologicalReaction>
</comment>
<dbReference type="InterPro" id="IPR000659">
    <property type="entry name" value="Pyridox_Oxase"/>
</dbReference>
<accession>A0A8J2KEW8</accession>
<comment type="catalytic activity">
    <reaction evidence="13">
        <text>pyridoxine 5'-phosphate + O2 = pyridoxal 5'-phosphate + H2O2</text>
        <dbReference type="Rhea" id="RHEA:15149"/>
        <dbReference type="ChEBI" id="CHEBI:15379"/>
        <dbReference type="ChEBI" id="CHEBI:16240"/>
        <dbReference type="ChEBI" id="CHEBI:58589"/>
        <dbReference type="ChEBI" id="CHEBI:597326"/>
        <dbReference type="EC" id="1.4.3.5"/>
    </reaction>
    <physiologicalReaction direction="left-to-right" evidence="13">
        <dbReference type="Rhea" id="RHEA:15150"/>
    </physiologicalReaction>
</comment>
<comment type="function">
    <text evidence="2">Catalyzes the oxidation of either pyridoxine 5'-phosphate (PNP) or pyridoxamine 5'-phosphate (PMP) into pyridoxal 5'-phosphate (PLP).</text>
</comment>
<feature type="domain" description="Pyridoxamine 5'-phosphate oxidase N-terminal" evidence="16">
    <location>
        <begin position="67"/>
        <end position="179"/>
    </location>
</feature>
<evidence type="ECO:0000256" key="3">
    <source>
        <dbReference type="ARBA" id="ARBA00004738"/>
    </source>
</evidence>
<dbReference type="InterPro" id="IPR011576">
    <property type="entry name" value="Pyridox_Oxase_N"/>
</dbReference>
<evidence type="ECO:0000256" key="12">
    <source>
        <dbReference type="ARBA" id="ARBA00050530"/>
    </source>
</evidence>
<evidence type="ECO:0000256" key="4">
    <source>
        <dbReference type="ARBA" id="ARBA00005037"/>
    </source>
</evidence>
<evidence type="ECO:0000256" key="2">
    <source>
        <dbReference type="ARBA" id="ARBA00003691"/>
    </source>
</evidence>
<evidence type="ECO:0000256" key="5">
    <source>
        <dbReference type="ARBA" id="ARBA00007301"/>
    </source>
</evidence>
<comment type="pathway">
    <text evidence="3">Cofactor metabolism; pyridoxal 5'-phosphate salvage; pyridoxal 5'-phosphate from pyridoxamine 5'-phosphate: step 1/1.</text>
</comment>
<comment type="subunit">
    <text evidence="6">Homodimer.</text>
</comment>
<comment type="caution">
    <text evidence="17">The sequence shown here is derived from an EMBL/GenBank/DDBJ whole genome shotgun (WGS) entry which is preliminary data.</text>
</comment>
<keyword evidence="8" id="KW-0285">Flavoprotein</keyword>
<sequence length="199" mass="22467">MATSASTHVFLGGLLTRRFCFAGDRILGMRTPYRGKEDVFTEDKLIATEPITQFDHWFQLASSTAGIIEPNAMCLATASKEGRPSARMVLLKGYGADGFKFFTNYDSRKGKEIAENPFGAINFFWEPLKRCVRIEGVIEKLEEQEAQEYFNSRPVSSRIGAALSLQSQPIPSREYLDQKEKELQELADAGIPIEKPKYW</sequence>
<comment type="similarity">
    <text evidence="5">Belongs to the pyridoxamine 5'-phosphate oxidase family.</text>
</comment>
<proteinExistence type="inferred from homology"/>
<dbReference type="PANTHER" id="PTHR10851:SF0">
    <property type="entry name" value="PYRIDOXINE-5'-PHOSPHATE OXIDASE"/>
    <property type="match status" value="1"/>
</dbReference>
<evidence type="ECO:0000256" key="13">
    <source>
        <dbReference type="ARBA" id="ARBA00052947"/>
    </source>
</evidence>
<evidence type="ECO:0000256" key="1">
    <source>
        <dbReference type="ARBA" id="ARBA00001917"/>
    </source>
</evidence>
<comment type="cofactor">
    <cofactor evidence="1">
        <name>FMN</name>
        <dbReference type="ChEBI" id="CHEBI:58210"/>
    </cofactor>
</comment>
<evidence type="ECO:0000256" key="14">
    <source>
        <dbReference type="ARBA" id="ARBA00073441"/>
    </source>
</evidence>
<dbReference type="FunFam" id="2.30.110.10:FF:000020">
    <property type="entry name" value="PNPO isoform 11"/>
    <property type="match status" value="1"/>
</dbReference>
<dbReference type="AlphaFoldDB" id="A0A8J2KEW8"/>
<dbReference type="PIRSF" id="PIRSF000190">
    <property type="entry name" value="Pyd_amn-ph_oxd"/>
    <property type="match status" value="1"/>
</dbReference>
<name>A0A8J2KEW8_9HEXA</name>
<dbReference type="EMBL" id="CAJVCH010260793">
    <property type="protein sequence ID" value="CAG7733996.1"/>
    <property type="molecule type" value="Genomic_DNA"/>
</dbReference>
<keyword evidence="10" id="KW-0560">Oxidoreductase</keyword>
<evidence type="ECO:0000256" key="7">
    <source>
        <dbReference type="ARBA" id="ARBA00012801"/>
    </source>
</evidence>
<evidence type="ECO:0000256" key="15">
    <source>
        <dbReference type="ARBA" id="ARBA00077914"/>
    </source>
</evidence>
<gene>
    <name evidence="17" type="ORF">AFUS01_LOCUS22409</name>
</gene>
<evidence type="ECO:0000256" key="10">
    <source>
        <dbReference type="ARBA" id="ARBA00023002"/>
    </source>
</evidence>
<evidence type="ECO:0000256" key="8">
    <source>
        <dbReference type="ARBA" id="ARBA00022630"/>
    </source>
</evidence>
<evidence type="ECO:0000256" key="6">
    <source>
        <dbReference type="ARBA" id="ARBA00011738"/>
    </source>
</evidence>